<name>A0A7T3RD97_9SPIR</name>
<dbReference type="EMBL" id="CP064936">
    <property type="protein sequence ID" value="QQA00966.1"/>
    <property type="molecule type" value="Genomic_DNA"/>
</dbReference>
<feature type="transmembrane region" description="Helical" evidence="6">
    <location>
        <begin position="111"/>
        <end position="138"/>
    </location>
</feature>
<gene>
    <name evidence="7" type="ORF">IWA51_12055</name>
</gene>
<feature type="transmembrane region" description="Helical" evidence="6">
    <location>
        <begin position="54"/>
        <end position="80"/>
    </location>
</feature>
<keyword evidence="4 6" id="KW-1133">Transmembrane helix</keyword>
<reference evidence="7 8" key="1">
    <citation type="submission" date="2020-11" db="EMBL/GenBank/DDBJ databases">
        <title>Treponema Peruensis nv. sp., first commensal Treponema isolated from human feces.</title>
        <authorList>
            <person name="Belkhou C."/>
            <person name="Raes J."/>
        </authorList>
    </citation>
    <scope>NUCLEOTIDE SEQUENCE [LARGE SCALE GENOMIC DNA]</scope>
    <source>
        <strain evidence="7 8">RCC2812</strain>
    </source>
</reference>
<feature type="transmembrane region" description="Helical" evidence="6">
    <location>
        <begin position="20"/>
        <end position="42"/>
    </location>
</feature>
<evidence type="ECO:0000256" key="4">
    <source>
        <dbReference type="ARBA" id="ARBA00022989"/>
    </source>
</evidence>
<keyword evidence="8" id="KW-1185">Reference proteome</keyword>
<dbReference type="AlphaFoldDB" id="A0A7T3RD97"/>
<organism evidence="7 8">
    <name type="scientific">Treponema peruense</name>
    <dbReference type="NCBI Taxonomy" id="2787628"/>
    <lineage>
        <taxon>Bacteria</taxon>
        <taxon>Pseudomonadati</taxon>
        <taxon>Spirochaetota</taxon>
        <taxon>Spirochaetia</taxon>
        <taxon>Spirochaetales</taxon>
        <taxon>Treponemataceae</taxon>
        <taxon>Treponema</taxon>
    </lineage>
</organism>
<feature type="transmembrane region" description="Helical" evidence="6">
    <location>
        <begin position="182"/>
        <end position="210"/>
    </location>
</feature>
<feature type="transmembrane region" description="Helical" evidence="6">
    <location>
        <begin position="231"/>
        <end position="258"/>
    </location>
</feature>
<evidence type="ECO:0000256" key="3">
    <source>
        <dbReference type="ARBA" id="ARBA00022692"/>
    </source>
</evidence>
<dbReference type="CDD" id="cd06579">
    <property type="entry name" value="TM_PBP1_transp_AraH_like"/>
    <property type="match status" value="1"/>
</dbReference>
<proteinExistence type="predicted"/>
<accession>A0A7T3RD97</accession>
<sequence length="363" mass="38244">MSESKRRFDFGKMMKSQLALPIIALLVMLVVNVIIIAVTKQANFFKVSINNGVLYGYIIDILNRSSELVILAVGMTLVAASSRGTDISVGAVAAISGALIVRLLGSSYDSYAMVPVLAIFFGLLASAACGAFNGLLVARLNIQPMIATLILFTAGRGIAQLISSTETATGVILYVRKESFRYIGGFIPGCIVPTPIFIAIIFVALTYLVLKKTAMSTYIQTVGINPKAGRLVGINSALVIFFCYVFCGLSSGVAGMIASSRIYSSDANNIGLNMEMDAILAVALGGNSLSGGKFNLMGSVIGAVTIQALNTCLYAIGVSGDQLPVYKAAVVILIVLFQSPTFKAWLTNMKNSRASKKLEGGAV</sequence>
<dbReference type="InterPro" id="IPR001851">
    <property type="entry name" value="ABC_transp_permease"/>
</dbReference>
<feature type="transmembrane region" description="Helical" evidence="6">
    <location>
        <begin position="296"/>
        <end position="316"/>
    </location>
</feature>
<keyword evidence="3 6" id="KW-0812">Transmembrane</keyword>
<dbReference type="KEGG" id="tper:IWA51_12055"/>
<dbReference type="PANTHER" id="PTHR32196">
    <property type="entry name" value="ABC TRANSPORTER PERMEASE PROTEIN YPHD-RELATED-RELATED"/>
    <property type="match status" value="1"/>
</dbReference>
<dbReference type="Proteomes" id="UP000595224">
    <property type="component" value="Chromosome"/>
</dbReference>
<evidence type="ECO:0000256" key="5">
    <source>
        <dbReference type="ARBA" id="ARBA00023136"/>
    </source>
</evidence>
<feature type="transmembrane region" description="Helical" evidence="6">
    <location>
        <begin position="328"/>
        <end position="346"/>
    </location>
</feature>
<dbReference type="Pfam" id="PF02653">
    <property type="entry name" value="BPD_transp_2"/>
    <property type="match status" value="1"/>
</dbReference>
<evidence type="ECO:0000313" key="8">
    <source>
        <dbReference type="Proteomes" id="UP000595224"/>
    </source>
</evidence>
<comment type="subcellular location">
    <subcellularLocation>
        <location evidence="1">Cell membrane</location>
        <topology evidence="1">Multi-pass membrane protein</topology>
    </subcellularLocation>
</comment>
<keyword evidence="5 6" id="KW-0472">Membrane</keyword>
<keyword evidence="2" id="KW-1003">Cell membrane</keyword>
<dbReference type="PANTHER" id="PTHR32196:SF19">
    <property type="entry name" value="GALACTOFURANOSE TRANSPORTER PERMEASE PROTEIN YTFT"/>
    <property type="match status" value="1"/>
</dbReference>
<evidence type="ECO:0000256" key="6">
    <source>
        <dbReference type="SAM" id="Phobius"/>
    </source>
</evidence>
<evidence type="ECO:0000256" key="2">
    <source>
        <dbReference type="ARBA" id="ARBA00022475"/>
    </source>
</evidence>
<dbReference type="GO" id="GO:0022857">
    <property type="term" value="F:transmembrane transporter activity"/>
    <property type="evidence" value="ECO:0007669"/>
    <property type="project" value="InterPro"/>
</dbReference>
<evidence type="ECO:0000313" key="7">
    <source>
        <dbReference type="EMBL" id="QQA00966.1"/>
    </source>
</evidence>
<feature type="transmembrane region" description="Helical" evidence="6">
    <location>
        <begin position="87"/>
        <end position="105"/>
    </location>
</feature>
<dbReference type="RefSeq" id="WP_177527748.1">
    <property type="nucleotide sequence ID" value="NZ_CBCSHE010000005.1"/>
</dbReference>
<dbReference type="GO" id="GO:0005886">
    <property type="term" value="C:plasma membrane"/>
    <property type="evidence" value="ECO:0007669"/>
    <property type="project" value="UniProtKB-SubCell"/>
</dbReference>
<evidence type="ECO:0000256" key="1">
    <source>
        <dbReference type="ARBA" id="ARBA00004651"/>
    </source>
</evidence>
<protein>
    <submittedName>
        <fullName evidence="7">ABC transporter permease</fullName>
    </submittedName>
</protein>